<feature type="region of interest" description="Disordered" evidence="2">
    <location>
        <begin position="153"/>
        <end position="310"/>
    </location>
</feature>
<dbReference type="Pfam" id="PF03134">
    <property type="entry name" value="TB2_DP1_HVA22"/>
    <property type="match status" value="1"/>
</dbReference>
<proteinExistence type="inferred from homology"/>
<feature type="compositionally biased region" description="Basic and acidic residues" evidence="2">
    <location>
        <begin position="248"/>
        <end position="269"/>
    </location>
</feature>
<evidence type="ECO:0000256" key="1">
    <source>
        <dbReference type="RuleBase" id="RU362006"/>
    </source>
</evidence>
<gene>
    <name evidence="3" type="ORF">Cni_G14002</name>
</gene>
<dbReference type="PANTHER" id="PTHR12300:SF117">
    <property type="entry name" value="LP05237P-RELATED"/>
    <property type="match status" value="1"/>
</dbReference>
<feature type="compositionally biased region" description="Basic residues" evidence="2">
    <location>
        <begin position="300"/>
        <end position="310"/>
    </location>
</feature>
<dbReference type="PANTHER" id="PTHR12300">
    <property type="entry name" value="HVA22-LIKE PROTEINS"/>
    <property type="match status" value="1"/>
</dbReference>
<name>A0AAQ3KB78_9LILI</name>
<evidence type="ECO:0000256" key="2">
    <source>
        <dbReference type="SAM" id="MobiDB-lite"/>
    </source>
</evidence>
<dbReference type="InterPro" id="IPR004345">
    <property type="entry name" value="TB2_DP1_HVA22"/>
</dbReference>
<feature type="compositionally biased region" description="Low complexity" evidence="2">
    <location>
        <begin position="153"/>
        <end position="170"/>
    </location>
</feature>
<evidence type="ECO:0000313" key="3">
    <source>
        <dbReference type="EMBL" id="WOL05275.1"/>
    </source>
</evidence>
<accession>A0AAQ3KB78</accession>
<sequence length="310" mass="35738">MMGSFLSRALILVFGYAYPAYECYKTVELNKPEIEQLRFWCQYWILVAILALLEKFGDIFFSWLPMYCEAKLAFYIFLWYPKLRGTTYVYHTFVRPYIAKNETDIDRSLLELKTRVADIMLMYWQKASSYSRASVFEMLRNVILWLQAPRASPSQQTEQPQKPQQEQQAPSPVPPTHQPGTTQEPPQEKKMSSSAVKRRLQEQSRNIAFNLRSSSPVQPNQLSSLVSTPRQQEKKLPQSPIKNQLQEKSQKTDIHVRESNGSDAPREEPTQVELNLQDVEDSNSPPEDASSKLPRATSSRLRKRTGNAAS</sequence>
<feature type="compositionally biased region" description="Polar residues" evidence="2">
    <location>
        <begin position="203"/>
        <end position="230"/>
    </location>
</feature>
<comment type="subcellular location">
    <subcellularLocation>
        <location evidence="1">Membrane</location>
        <topology evidence="1">Multi-pass membrane protein</topology>
    </subcellularLocation>
</comment>
<keyword evidence="4" id="KW-1185">Reference proteome</keyword>
<comment type="similarity">
    <text evidence="1">Belongs to the DP1 family.</text>
</comment>
<dbReference type="GO" id="GO:0016020">
    <property type="term" value="C:membrane"/>
    <property type="evidence" value="ECO:0007669"/>
    <property type="project" value="UniProtKB-SubCell"/>
</dbReference>
<protein>
    <recommendedName>
        <fullName evidence="1">HVA22-like protein</fullName>
    </recommendedName>
</protein>
<dbReference type="EMBL" id="CP136893">
    <property type="protein sequence ID" value="WOL05275.1"/>
    <property type="molecule type" value="Genomic_DNA"/>
</dbReference>
<evidence type="ECO:0000313" key="4">
    <source>
        <dbReference type="Proteomes" id="UP001327560"/>
    </source>
</evidence>
<dbReference type="Proteomes" id="UP001327560">
    <property type="component" value="Chromosome 4"/>
</dbReference>
<dbReference type="AlphaFoldDB" id="A0AAQ3KB78"/>
<organism evidence="3 4">
    <name type="scientific">Canna indica</name>
    <name type="common">Indian-shot</name>
    <dbReference type="NCBI Taxonomy" id="4628"/>
    <lineage>
        <taxon>Eukaryota</taxon>
        <taxon>Viridiplantae</taxon>
        <taxon>Streptophyta</taxon>
        <taxon>Embryophyta</taxon>
        <taxon>Tracheophyta</taxon>
        <taxon>Spermatophyta</taxon>
        <taxon>Magnoliopsida</taxon>
        <taxon>Liliopsida</taxon>
        <taxon>Zingiberales</taxon>
        <taxon>Cannaceae</taxon>
        <taxon>Canna</taxon>
    </lineage>
</organism>
<reference evidence="3 4" key="1">
    <citation type="submission" date="2023-10" db="EMBL/GenBank/DDBJ databases">
        <title>Chromosome-scale genome assembly provides insights into flower coloration mechanisms of Canna indica.</title>
        <authorList>
            <person name="Li C."/>
        </authorList>
    </citation>
    <scope>NUCLEOTIDE SEQUENCE [LARGE SCALE GENOMIC DNA]</scope>
    <source>
        <tissue evidence="3">Flower</tissue>
    </source>
</reference>